<dbReference type="RefSeq" id="XP_040780447.1">
    <property type="nucleotide sequence ID" value="XM_040922811.1"/>
</dbReference>
<protein>
    <submittedName>
        <fullName evidence="3">HET-domain-containing protein</fullName>
    </submittedName>
</protein>
<feature type="domain" description="Heterokaryon incompatibility" evidence="2">
    <location>
        <begin position="51"/>
        <end position="192"/>
    </location>
</feature>
<evidence type="ECO:0000313" key="4">
    <source>
        <dbReference type="Proteomes" id="UP000803844"/>
    </source>
</evidence>
<reference evidence="3" key="1">
    <citation type="journal article" date="2020" name="Phytopathology">
        <title>Genome sequence of the chestnut blight fungus Cryphonectria parasitica EP155: A fundamental resource for an archetypical invasive plant pathogen.</title>
        <authorList>
            <person name="Crouch J.A."/>
            <person name="Dawe A."/>
            <person name="Aerts A."/>
            <person name="Barry K."/>
            <person name="Churchill A.C.L."/>
            <person name="Grimwood J."/>
            <person name="Hillman B."/>
            <person name="Milgroom M.G."/>
            <person name="Pangilinan J."/>
            <person name="Smith M."/>
            <person name="Salamov A."/>
            <person name="Schmutz J."/>
            <person name="Yadav J."/>
            <person name="Grigoriev I.V."/>
            <person name="Nuss D."/>
        </authorList>
    </citation>
    <scope>NUCLEOTIDE SEQUENCE</scope>
    <source>
        <strain evidence="3">EP155</strain>
    </source>
</reference>
<dbReference type="PANTHER" id="PTHR24148">
    <property type="entry name" value="ANKYRIN REPEAT DOMAIN-CONTAINING PROTEIN 39 HOMOLOG-RELATED"/>
    <property type="match status" value="1"/>
</dbReference>
<feature type="region of interest" description="Disordered" evidence="1">
    <location>
        <begin position="368"/>
        <end position="388"/>
    </location>
</feature>
<dbReference type="PANTHER" id="PTHR24148:SF73">
    <property type="entry name" value="HET DOMAIN PROTEIN (AFU_ORTHOLOGUE AFUA_8G01020)"/>
    <property type="match status" value="1"/>
</dbReference>
<dbReference type="InterPro" id="IPR052895">
    <property type="entry name" value="HetReg/Transcr_Mod"/>
</dbReference>
<proteinExistence type="predicted"/>
<organism evidence="3 4">
    <name type="scientific">Cryphonectria parasitica (strain ATCC 38755 / EP155)</name>
    <dbReference type="NCBI Taxonomy" id="660469"/>
    <lineage>
        <taxon>Eukaryota</taxon>
        <taxon>Fungi</taxon>
        <taxon>Dikarya</taxon>
        <taxon>Ascomycota</taxon>
        <taxon>Pezizomycotina</taxon>
        <taxon>Sordariomycetes</taxon>
        <taxon>Sordariomycetidae</taxon>
        <taxon>Diaporthales</taxon>
        <taxon>Cryphonectriaceae</taxon>
        <taxon>Cryphonectria-Endothia species complex</taxon>
        <taxon>Cryphonectria</taxon>
    </lineage>
</organism>
<dbReference type="OrthoDB" id="2157530at2759"/>
<keyword evidence="4" id="KW-1185">Reference proteome</keyword>
<evidence type="ECO:0000313" key="3">
    <source>
        <dbReference type="EMBL" id="KAF3769486.1"/>
    </source>
</evidence>
<sequence>MMASLKGPDPYRAVPIDPGKRAIRLVKVQPGSSPPIRCQFISCLLEDCPPYIALSYTWGSSEHKRNIQLQSKTCAVSKNLFAFLCRVSRDANDSFFWIDALCINQSCNRERTHQVRLMKEIYSRACRVIVWLGEAASESYHKTIHLIEATYRELCKSSPDSACSLDLSPTERDNIISLYEHEYWSRVWIVQEVMCARELVIYWGKRTIRWECIARVSDLPAIDRLASSPAAIIIRAKTLWGGSVSLAQLVSTYIHLHSSDIRDKVFGLLGLASEEDPMQADYSMTAEDVFEATCRVAFRSGSLARFYDKVQFGKSLRDALAVPFTDKRLGELARHTTQSWKAKRRNEKVHQRQVQNSINRHSTLGRVHGRAMKSHAPGWRGEKSFSDG</sequence>
<dbReference type="AlphaFoldDB" id="A0A9P4Y9Y3"/>
<evidence type="ECO:0000259" key="2">
    <source>
        <dbReference type="Pfam" id="PF06985"/>
    </source>
</evidence>
<dbReference type="Pfam" id="PF06985">
    <property type="entry name" value="HET"/>
    <property type="match status" value="1"/>
</dbReference>
<accession>A0A9P4Y9Y3</accession>
<dbReference type="EMBL" id="MU032344">
    <property type="protein sequence ID" value="KAF3769486.1"/>
    <property type="molecule type" value="Genomic_DNA"/>
</dbReference>
<gene>
    <name evidence="3" type="ORF">M406DRAFT_354030</name>
</gene>
<dbReference type="GeneID" id="63839940"/>
<dbReference type="InterPro" id="IPR010730">
    <property type="entry name" value="HET"/>
</dbReference>
<evidence type="ECO:0000256" key="1">
    <source>
        <dbReference type="SAM" id="MobiDB-lite"/>
    </source>
</evidence>
<comment type="caution">
    <text evidence="3">The sequence shown here is derived from an EMBL/GenBank/DDBJ whole genome shotgun (WGS) entry which is preliminary data.</text>
</comment>
<name>A0A9P4Y9Y3_CRYP1</name>
<dbReference type="Proteomes" id="UP000803844">
    <property type="component" value="Unassembled WGS sequence"/>
</dbReference>